<accession>A0A1M6N2Y0</accession>
<dbReference type="Proteomes" id="UP000184082">
    <property type="component" value="Unassembled WGS sequence"/>
</dbReference>
<organism evidence="1 2">
    <name type="scientific">Caminicella sporogenes DSM 14501</name>
    <dbReference type="NCBI Taxonomy" id="1121266"/>
    <lineage>
        <taxon>Bacteria</taxon>
        <taxon>Bacillati</taxon>
        <taxon>Bacillota</taxon>
        <taxon>Clostridia</taxon>
        <taxon>Peptostreptococcales</taxon>
        <taxon>Caminicellaceae</taxon>
        <taxon>Caminicella</taxon>
    </lineage>
</organism>
<name>A0A1M6N2Y0_9FIRM</name>
<dbReference type="AlphaFoldDB" id="A0A1M6N2Y0"/>
<proteinExistence type="predicted"/>
<evidence type="ECO:0000313" key="2">
    <source>
        <dbReference type="Proteomes" id="UP000184082"/>
    </source>
</evidence>
<dbReference type="RefSeq" id="WP_072966060.1">
    <property type="nucleotide sequence ID" value="NZ_FRAJ01000005.1"/>
</dbReference>
<protein>
    <submittedName>
        <fullName evidence="1">Uncharacterized protein</fullName>
    </submittedName>
</protein>
<sequence>MELKYFIEKIKEECPDKAIDISESLELLRTVINDTIEVFGDKMNSAVSNRDFQRVNIYKDIAENAHYYENKIEEIISLLEVEEIQINEETDEEIERRTIPNYNEYLVDNKIEHTLYENFTHKRPFGFKLNENHVIEASTWKDVLVKTCELLMAIDEKKFMSFENNDTMNGKKKKYFSVNPNSMRKPRKIGDKIYIETNQSGNAIRNLIIKLLKEYDFKISDYKVYFRADYTNLNNR</sequence>
<evidence type="ECO:0000313" key="1">
    <source>
        <dbReference type="EMBL" id="SHJ90080.1"/>
    </source>
</evidence>
<dbReference type="STRING" id="1121266.SAMN02745883_00775"/>
<reference evidence="1 2" key="1">
    <citation type="submission" date="2016-11" db="EMBL/GenBank/DDBJ databases">
        <authorList>
            <person name="Jaros S."/>
            <person name="Januszkiewicz K."/>
            <person name="Wedrychowicz H."/>
        </authorList>
    </citation>
    <scope>NUCLEOTIDE SEQUENCE [LARGE SCALE GENOMIC DNA]</scope>
    <source>
        <strain evidence="1 2">DSM 14501</strain>
    </source>
</reference>
<keyword evidence="2" id="KW-1185">Reference proteome</keyword>
<gene>
    <name evidence="1" type="ORF">SAMN02745883_00775</name>
</gene>
<dbReference type="EMBL" id="FRAJ01000005">
    <property type="protein sequence ID" value="SHJ90080.1"/>
    <property type="molecule type" value="Genomic_DNA"/>
</dbReference>